<evidence type="ECO:0000313" key="6">
    <source>
        <dbReference type="Proteomes" id="UP001165393"/>
    </source>
</evidence>
<dbReference type="Gene3D" id="3.30.1660.40">
    <property type="entry name" value="FlgT, N-terminal domain"/>
    <property type="match status" value="1"/>
</dbReference>
<dbReference type="AlphaFoldDB" id="A0AA42B7I0"/>
<feature type="signal peptide" evidence="1">
    <location>
        <begin position="1"/>
        <end position="26"/>
    </location>
</feature>
<evidence type="ECO:0000259" key="2">
    <source>
        <dbReference type="Pfam" id="PF16538"/>
    </source>
</evidence>
<dbReference type="Proteomes" id="UP001165393">
    <property type="component" value="Unassembled WGS sequence"/>
</dbReference>
<dbReference type="InterPro" id="IPR032370">
    <property type="entry name" value="FlgT_N"/>
</dbReference>
<dbReference type="Pfam" id="PF16539">
    <property type="entry name" value="FlgT_M"/>
    <property type="match status" value="1"/>
</dbReference>
<protein>
    <submittedName>
        <fullName evidence="5">Flagellar assembly protein FlgT</fullName>
    </submittedName>
</protein>
<dbReference type="Pfam" id="PF16538">
    <property type="entry name" value="FlgT_C"/>
    <property type="match status" value="1"/>
</dbReference>
<feature type="domain" description="Flagellar assembly protein T middle" evidence="3">
    <location>
        <begin position="118"/>
        <end position="271"/>
    </location>
</feature>
<dbReference type="Pfam" id="PF16548">
    <property type="entry name" value="FlgT_N"/>
    <property type="match status" value="1"/>
</dbReference>
<organism evidence="5 6">
    <name type="scientific">Echinimonas agarilytica</name>
    <dbReference type="NCBI Taxonomy" id="1215918"/>
    <lineage>
        <taxon>Bacteria</taxon>
        <taxon>Pseudomonadati</taxon>
        <taxon>Pseudomonadota</taxon>
        <taxon>Gammaproteobacteria</taxon>
        <taxon>Alteromonadales</taxon>
        <taxon>Echinimonadaceae</taxon>
        <taxon>Echinimonas</taxon>
    </lineage>
</organism>
<evidence type="ECO:0000259" key="3">
    <source>
        <dbReference type="Pfam" id="PF16539"/>
    </source>
</evidence>
<accession>A0AA42B7I0</accession>
<evidence type="ECO:0000256" key="1">
    <source>
        <dbReference type="SAM" id="SignalP"/>
    </source>
</evidence>
<dbReference type="Gene3D" id="3.40.50.10610">
    <property type="entry name" value="ABC-type transport auxiliary lipoprotein component"/>
    <property type="match status" value="1"/>
</dbReference>
<feature type="domain" description="Flagellar assembly protein T C-terminal" evidence="2">
    <location>
        <begin position="317"/>
        <end position="390"/>
    </location>
</feature>
<keyword evidence="5" id="KW-0969">Cilium</keyword>
<evidence type="ECO:0000259" key="4">
    <source>
        <dbReference type="Pfam" id="PF16548"/>
    </source>
</evidence>
<keyword evidence="5" id="KW-0966">Cell projection</keyword>
<dbReference type="InterPro" id="IPR038165">
    <property type="entry name" value="FlgT_C_sf"/>
</dbReference>
<dbReference type="Gene3D" id="2.40.10.410">
    <property type="entry name" value="FlgT, C-terminal domain"/>
    <property type="match status" value="1"/>
</dbReference>
<comment type="caution">
    <text evidence="5">The sequence shown here is derived from an EMBL/GenBank/DDBJ whole genome shotgun (WGS) entry which is preliminary data.</text>
</comment>
<keyword evidence="6" id="KW-1185">Reference proteome</keyword>
<proteinExistence type="predicted"/>
<name>A0AA42B7I0_9GAMM</name>
<dbReference type="EMBL" id="JAMQGP010000004">
    <property type="protein sequence ID" value="MCM2680080.1"/>
    <property type="molecule type" value="Genomic_DNA"/>
</dbReference>
<keyword evidence="1" id="KW-0732">Signal</keyword>
<sequence length="400" mass="44388">MFRALASLLKLCLIGVAAVCSFSAQAQWYEASGSAYVIDGNIERARQEATEDAIRAASMFAGVSVASLQSVNNGVLTEDNYSFESNSEIAQVHIVSEIHSGDQITIHVRADIFAEPVCASSGLNHTLAIARFPIAHRQQAQHGSIFELGGATSKVLHGMFQENSQSVQSHLWLDEVVAYQPGKLEPMPEVDELARTLARRTNSQYVLIGHVRDISVTQEESVNITFWTYKAKPRTLALELDLIDGISGERVERLRYIDSVEWDFPPEQKVDPYSADFWTSSYGKAWLRMLQDVQTDIENALACQPSIANIVHRQKQGVIVNMGSQDGILQGQTASVSRLGTFLDTFGRVKNTLQTSDIILQVHAVEARQAFLKPKRQSDLANIQNNDVVMFKTTRKSDFD</sequence>
<feature type="domain" description="Flagellar assembly protein T N-terminal" evidence="4">
    <location>
        <begin position="27"/>
        <end position="113"/>
    </location>
</feature>
<evidence type="ECO:0000313" key="5">
    <source>
        <dbReference type="EMBL" id="MCM2680080.1"/>
    </source>
</evidence>
<gene>
    <name evidence="5" type="ORF">NAF29_10425</name>
</gene>
<dbReference type="InterPro" id="IPR032386">
    <property type="entry name" value="FlgT_M"/>
</dbReference>
<reference evidence="5 6" key="1">
    <citation type="journal article" date="2013" name="Antonie Van Leeuwenhoek">
        <title>Echinimonas agarilytica gen. nov., sp. nov., a new gammaproteobacterium isolated from the sea urchin Strongylocentrotus intermedius.</title>
        <authorList>
            <person name="Nedashkovskaya O.I."/>
            <person name="Stenkova A.M."/>
            <person name="Zhukova N.V."/>
            <person name="Van Trappen S."/>
            <person name="Lee J.S."/>
            <person name="Kim S.B."/>
        </authorList>
    </citation>
    <scope>NUCLEOTIDE SEQUENCE [LARGE SCALE GENOMIC DNA]</scope>
    <source>
        <strain evidence="5 6">KMM 6351</strain>
    </source>
</reference>
<dbReference type="InterPro" id="IPR038180">
    <property type="entry name" value="FlgT_N_sf"/>
</dbReference>
<dbReference type="RefSeq" id="WP_251261505.1">
    <property type="nucleotide sequence ID" value="NZ_JAMQGP010000004.1"/>
</dbReference>
<keyword evidence="5" id="KW-0282">Flagellum</keyword>
<feature type="chain" id="PRO_5041327029" evidence="1">
    <location>
        <begin position="27"/>
        <end position="400"/>
    </location>
</feature>
<dbReference type="InterPro" id="IPR032388">
    <property type="entry name" value="FlgT_C"/>
</dbReference>